<dbReference type="PANTHER" id="PTHR32014">
    <property type="entry name" value="BCL-2-MODIFYING FACTOR"/>
    <property type="match status" value="1"/>
</dbReference>
<name>A0A7J6BC80_AMEME</name>
<comment type="caution">
    <text evidence="2">The sequence shown here is derived from an EMBL/GenBank/DDBJ whole genome shotgun (WGS) entry which is preliminary data.</text>
</comment>
<organism evidence="2 3">
    <name type="scientific">Ameiurus melas</name>
    <name type="common">Black bullhead</name>
    <name type="synonym">Silurus melas</name>
    <dbReference type="NCBI Taxonomy" id="219545"/>
    <lineage>
        <taxon>Eukaryota</taxon>
        <taxon>Metazoa</taxon>
        <taxon>Chordata</taxon>
        <taxon>Craniata</taxon>
        <taxon>Vertebrata</taxon>
        <taxon>Euteleostomi</taxon>
        <taxon>Actinopterygii</taxon>
        <taxon>Neopterygii</taxon>
        <taxon>Teleostei</taxon>
        <taxon>Ostariophysi</taxon>
        <taxon>Siluriformes</taxon>
        <taxon>Ictaluridae</taxon>
        <taxon>Ameiurus</taxon>
    </lineage>
</organism>
<dbReference type="GO" id="GO:0006915">
    <property type="term" value="P:apoptotic process"/>
    <property type="evidence" value="ECO:0007669"/>
    <property type="project" value="InterPro"/>
</dbReference>
<dbReference type="GO" id="GO:0016459">
    <property type="term" value="C:myosin complex"/>
    <property type="evidence" value="ECO:0007669"/>
    <property type="project" value="TreeGrafter"/>
</dbReference>
<feature type="compositionally biased region" description="Polar residues" evidence="1">
    <location>
        <begin position="29"/>
        <end position="45"/>
    </location>
</feature>
<dbReference type="GO" id="GO:0010507">
    <property type="term" value="P:negative regulation of autophagy"/>
    <property type="evidence" value="ECO:0007669"/>
    <property type="project" value="TreeGrafter"/>
</dbReference>
<evidence type="ECO:0000313" key="3">
    <source>
        <dbReference type="Proteomes" id="UP000593565"/>
    </source>
</evidence>
<keyword evidence="3" id="KW-1185">Reference proteome</keyword>
<proteinExistence type="predicted"/>
<dbReference type="Proteomes" id="UP000593565">
    <property type="component" value="Unassembled WGS sequence"/>
</dbReference>
<sequence>MEDDEEDTPLQITSNQTEIADTRRGNMPLIQTTPRFRNSGSVPNAVSPLQRSLHGAVGLGFLSTPSGSEDDSQALLHNLIFRVSSASEESGEDEPQDEGKGEEREDDRTNVEVQIGRRLREIGDRFQQEHMQLFLQYRRNRQAIWWRLATTLFDFLFPREFIGH</sequence>
<dbReference type="Pfam" id="PF15185">
    <property type="entry name" value="BMF"/>
    <property type="match status" value="1"/>
</dbReference>
<feature type="region of interest" description="Disordered" evidence="1">
    <location>
        <begin position="85"/>
        <end position="110"/>
    </location>
</feature>
<protein>
    <submittedName>
        <fullName evidence="2">Uncharacterized protein</fullName>
    </submittedName>
</protein>
<gene>
    <name evidence="2" type="ORF">AMELA_G00015730</name>
</gene>
<dbReference type="EMBL" id="JAAGNN010000002">
    <property type="protein sequence ID" value="KAF4091959.1"/>
    <property type="molecule type" value="Genomic_DNA"/>
</dbReference>
<feature type="region of interest" description="Disordered" evidence="1">
    <location>
        <begin position="1"/>
        <end position="45"/>
    </location>
</feature>
<evidence type="ECO:0000256" key="1">
    <source>
        <dbReference type="SAM" id="MobiDB-lite"/>
    </source>
</evidence>
<accession>A0A7J6BC80</accession>
<evidence type="ECO:0000313" key="2">
    <source>
        <dbReference type="EMBL" id="KAF4091959.1"/>
    </source>
</evidence>
<dbReference type="GO" id="GO:0043065">
    <property type="term" value="P:positive regulation of apoptotic process"/>
    <property type="evidence" value="ECO:0007669"/>
    <property type="project" value="TreeGrafter"/>
</dbReference>
<dbReference type="InterPro" id="IPR028192">
    <property type="entry name" value="BMF"/>
</dbReference>
<feature type="compositionally biased region" description="Polar residues" evidence="1">
    <location>
        <begin position="10"/>
        <end position="19"/>
    </location>
</feature>
<dbReference type="PANTHER" id="PTHR32014:SF3">
    <property type="entry name" value="BCL2-MODIFYING FACTOR 2"/>
    <property type="match status" value="1"/>
</dbReference>
<dbReference type="AlphaFoldDB" id="A0A7J6BC80"/>
<feature type="compositionally biased region" description="Basic and acidic residues" evidence="1">
    <location>
        <begin position="97"/>
        <end position="110"/>
    </location>
</feature>
<reference evidence="2 3" key="1">
    <citation type="submission" date="2020-02" db="EMBL/GenBank/DDBJ databases">
        <title>A chromosome-scale genome assembly of the black bullhead catfish (Ameiurus melas).</title>
        <authorList>
            <person name="Wen M."/>
            <person name="Zham M."/>
            <person name="Cabau C."/>
            <person name="Klopp C."/>
            <person name="Donnadieu C."/>
            <person name="Roques C."/>
            <person name="Bouchez O."/>
            <person name="Lampietro C."/>
            <person name="Jouanno E."/>
            <person name="Herpin A."/>
            <person name="Louis A."/>
            <person name="Berthelot C."/>
            <person name="Parey E."/>
            <person name="Roest-Crollius H."/>
            <person name="Braasch I."/>
            <person name="Postlethwait J."/>
            <person name="Robinson-Rechavi M."/>
            <person name="Echchiki A."/>
            <person name="Begum T."/>
            <person name="Montfort J."/>
            <person name="Schartl M."/>
            <person name="Bobe J."/>
            <person name="Guiguen Y."/>
        </authorList>
    </citation>
    <scope>NUCLEOTIDE SEQUENCE [LARGE SCALE GENOMIC DNA]</scope>
    <source>
        <strain evidence="2">M_S1</strain>
        <tissue evidence="2">Blood</tissue>
    </source>
</reference>